<dbReference type="OrthoDB" id="2403661at2759"/>
<keyword evidence="3" id="KW-1185">Reference proteome</keyword>
<dbReference type="InterPro" id="IPR021109">
    <property type="entry name" value="Peptidase_aspartic_dom_sf"/>
</dbReference>
<evidence type="ECO:0000256" key="1">
    <source>
        <dbReference type="SAM" id="MobiDB-lite"/>
    </source>
</evidence>
<evidence type="ECO:0000313" key="3">
    <source>
        <dbReference type="Proteomes" id="UP000789759"/>
    </source>
</evidence>
<evidence type="ECO:0000313" key="2">
    <source>
        <dbReference type="EMBL" id="CAG8451294.1"/>
    </source>
</evidence>
<protein>
    <submittedName>
        <fullName evidence="2">15326_t:CDS:1</fullName>
    </submittedName>
</protein>
<name>A0A9N8VIV5_9GLOM</name>
<dbReference type="Gene3D" id="2.40.70.10">
    <property type="entry name" value="Acid Proteases"/>
    <property type="match status" value="1"/>
</dbReference>
<dbReference type="Proteomes" id="UP000789759">
    <property type="component" value="Unassembled WGS sequence"/>
</dbReference>
<organism evidence="2 3">
    <name type="scientific">Cetraspora pellucida</name>
    <dbReference type="NCBI Taxonomy" id="1433469"/>
    <lineage>
        <taxon>Eukaryota</taxon>
        <taxon>Fungi</taxon>
        <taxon>Fungi incertae sedis</taxon>
        <taxon>Mucoromycota</taxon>
        <taxon>Glomeromycotina</taxon>
        <taxon>Glomeromycetes</taxon>
        <taxon>Diversisporales</taxon>
        <taxon>Gigasporaceae</taxon>
        <taxon>Cetraspora</taxon>
    </lineage>
</organism>
<reference evidence="2" key="1">
    <citation type="submission" date="2021-06" db="EMBL/GenBank/DDBJ databases">
        <authorList>
            <person name="Kallberg Y."/>
            <person name="Tangrot J."/>
            <person name="Rosling A."/>
        </authorList>
    </citation>
    <scope>NUCLEOTIDE SEQUENCE</scope>
    <source>
        <strain evidence="2">FL966</strain>
    </source>
</reference>
<accession>A0A9N8VIV5</accession>
<gene>
    <name evidence="2" type="ORF">CPELLU_LOCUS156</name>
</gene>
<sequence length="314" mass="35664">MLINLRIASRLSGSRKVMHSSKLSSSEETITINLSIQDLKKCCSINNIWKDEVIREIRRRLIVDCTFTCAKISVKALIDPKSKHNCISKSLAKKIDLYISREFGSRYPAVVELGINATNAGKKVMVRGWVHRENVSVSLPNIFDGLKPPSYLGTDTATFVVVDKPEYDLVLGNSWLTGLGYDIDKRDARYWKNNEEKRLYYVRNDIDILSPSFTEINSDGKVIITKFFKHNREFDGLSEYYDSDYTETESSNDSSDIETESGDEVTYNNDIPPSMIIDVPDSLNNFIGAFSDFLRQDCEANNNFISAFLNQELA</sequence>
<comment type="caution">
    <text evidence="2">The sequence shown here is derived from an EMBL/GenBank/DDBJ whole genome shotgun (WGS) entry which is preliminary data.</text>
</comment>
<proteinExistence type="predicted"/>
<dbReference type="CDD" id="cd00303">
    <property type="entry name" value="retropepsin_like"/>
    <property type="match status" value="1"/>
</dbReference>
<dbReference type="EMBL" id="CAJVQA010000030">
    <property type="protein sequence ID" value="CAG8451294.1"/>
    <property type="molecule type" value="Genomic_DNA"/>
</dbReference>
<feature type="region of interest" description="Disordered" evidence="1">
    <location>
        <begin position="245"/>
        <end position="265"/>
    </location>
</feature>
<dbReference type="AlphaFoldDB" id="A0A9N8VIV5"/>